<gene>
    <name evidence="1" type="ORF">BN997_02685</name>
</gene>
<keyword evidence="2" id="KW-1185">Reference proteome</keyword>
<sequence length="106" mass="12429">MRNVFFTIGLTLILYFSIGLPKAGAEIIEGDTTTDEIEHNWEISSTNYEIIHVDTHEYTYWKNFLRETRTCDVFHKIKTVVYYCDIHGHTKSESHLVEVIHSEKHA</sequence>
<evidence type="ECO:0000313" key="2">
    <source>
        <dbReference type="Proteomes" id="UP000040453"/>
    </source>
</evidence>
<protein>
    <submittedName>
        <fullName evidence="1">Uncharacterized protein</fullName>
    </submittedName>
</protein>
<dbReference type="Proteomes" id="UP000040453">
    <property type="component" value="Unassembled WGS sequence"/>
</dbReference>
<reference evidence="1 2" key="1">
    <citation type="submission" date="2014-11" db="EMBL/GenBank/DDBJ databases">
        <authorList>
            <person name="Urmite Genomes Urmite Genomes"/>
        </authorList>
    </citation>
    <scope>NUCLEOTIDE SEQUENCE [LARGE SCALE GENOMIC DNA]</scope>
    <source>
        <strain evidence="1 2">Oc5</strain>
    </source>
</reference>
<evidence type="ECO:0000313" key="1">
    <source>
        <dbReference type="EMBL" id="CEI82799.1"/>
    </source>
</evidence>
<proteinExistence type="predicted"/>
<dbReference type="EMBL" id="CDGG01000001">
    <property type="protein sequence ID" value="CEI82799.1"/>
    <property type="molecule type" value="Genomic_DNA"/>
</dbReference>
<organism evidence="1 2">
    <name type="scientific">Oceanobacillus oncorhynchi</name>
    <dbReference type="NCBI Taxonomy" id="545501"/>
    <lineage>
        <taxon>Bacteria</taxon>
        <taxon>Bacillati</taxon>
        <taxon>Bacillota</taxon>
        <taxon>Bacilli</taxon>
        <taxon>Bacillales</taxon>
        <taxon>Bacillaceae</taxon>
        <taxon>Oceanobacillus</taxon>
    </lineage>
</organism>
<accession>A0A0A1MT40</accession>
<dbReference type="AlphaFoldDB" id="A0A0A1MT40"/>
<name>A0A0A1MT40_9BACI</name>